<keyword evidence="1" id="KW-0540">Nuclease</keyword>
<dbReference type="GO" id="GO:0016787">
    <property type="term" value="F:hydrolase activity"/>
    <property type="evidence" value="ECO:0007669"/>
    <property type="project" value="UniProtKB-KW"/>
</dbReference>
<dbReference type="PANTHER" id="PTHR33988">
    <property type="entry name" value="ENDORIBONUCLEASE MAZF-RELATED"/>
    <property type="match status" value="1"/>
</dbReference>
<dbReference type="EC" id="3.1.-.-" evidence="1"/>
<dbReference type="Gene3D" id="2.30.30.110">
    <property type="match status" value="1"/>
</dbReference>
<dbReference type="PIRSF" id="PIRSF033490">
    <property type="entry name" value="MazF"/>
    <property type="match status" value="1"/>
</dbReference>
<evidence type="ECO:0000313" key="2">
    <source>
        <dbReference type="EMBL" id="SDD70164.1"/>
    </source>
</evidence>
<accession>A0A1G6WWI4</accession>
<proteinExistence type="inferred from homology"/>
<protein>
    <recommendedName>
        <fullName evidence="1">mRNA interferase</fullName>
        <ecNumber evidence="1">3.1.-.-</ecNumber>
    </recommendedName>
</protein>
<dbReference type="PANTHER" id="PTHR33988:SF2">
    <property type="entry name" value="ENDORIBONUCLEASE MAZF"/>
    <property type="match status" value="1"/>
</dbReference>
<keyword evidence="3" id="KW-1185">Reference proteome</keyword>
<dbReference type="GO" id="GO:0003677">
    <property type="term" value="F:DNA binding"/>
    <property type="evidence" value="ECO:0007669"/>
    <property type="project" value="InterPro"/>
</dbReference>
<dbReference type="InterPro" id="IPR003477">
    <property type="entry name" value="PemK-like"/>
</dbReference>
<dbReference type="STRING" id="69960.SAMN05421720_101291"/>
<dbReference type="Proteomes" id="UP000199412">
    <property type="component" value="Unassembled WGS sequence"/>
</dbReference>
<comment type="similarity">
    <text evidence="1">Belongs to the PemK/MazF family.</text>
</comment>
<dbReference type="RefSeq" id="WP_218128240.1">
    <property type="nucleotide sequence ID" value="NZ_FNAP01000001.1"/>
</dbReference>
<keyword evidence="1" id="KW-0255">Endonuclease</keyword>
<dbReference type="GO" id="GO:0004521">
    <property type="term" value="F:RNA endonuclease activity"/>
    <property type="evidence" value="ECO:0007669"/>
    <property type="project" value="TreeGrafter"/>
</dbReference>
<dbReference type="AlphaFoldDB" id="A0A1G6WWI4"/>
<evidence type="ECO:0000313" key="3">
    <source>
        <dbReference type="Proteomes" id="UP000199412"/>
    </source>
</evidence>
<name>A0A1G6WWI4_9PROT</name>
<dbReference type="GO" id="GO:0016075">
    <property type="term" value="P:rRNA catabolic process"/>
    <property type="evidence" value="ECO:0007669"/>
    <property type="project" value="TreeGrafter"/>
</dbReference>
<dbReference type="Pfam" id="PF02452">
    <property type="entry name" value="PemK_toxin"/>
    <property type="match status" value="1"/>
</dbReference>
<dbReference type="InterPro" id="IPR011067">
    <property type="entry name" value="Plasmid_toxin/cell-grow_inhib"/>
</dbReference>
<dbReference type="GO" id="GO:0006402">
    <property type="term" value="P:mRNA catabolic process"/>
    <property type="evidence" value="ECO:0007669"/>
    <property type="project" value="TreeGrafter"/>
</dbReference>
<reference evidence="2 3" key="1">
    <citation type="submission" date="2016-10" db="EMBL/GenBank/DDBJ databases">
        <authorList>
            <person name="de Groot N.N."/>
        </authorList>
    </citation>
    <scope>NUCLEOTIDE SEQUENCE [LARGE SCALE GENOMIC DNA]</scope>
    <source>
        <strain evidence="2 3">ATCC 700224</strain>
    </source>
</reference>
<keyword evidence="1" id="KW-0378">Hydrolase</keyword>
<dbReference type="SUPFAM" id="SSF50118">
    <property type="entry name" value="Cell growth inhibitor/plasmid maintenance toxic component"/>
    <property type="match status" value="1"/>
</dbReference>
<comment type="function">
    <text evidence="1">Toxic component of a type II toxin-antitoxin (TA) system.</text>
</comment>
<sequence length="112" mass="12787">MDVVTDIRRQDVFLVTLDPTQGSEIQKTRPCVVVSPDEMNRHIRTVIVAPLTSTRRPYPTRIDVSVRGKAGQLALDQIRTVDKSRLVRRLDRLPEDRARAIADTLQCLFAYD</sequence>
<gene>
    <name evidence="2" type="ORF">SAMN05421720_101291</name>
</gene>
<organism evidence="2 3">
    <name type="scientific">Rhodospira trueperi</name>
    <dbReference type="NCBI Taxonomy" id="69960"/>
    <lineage>
        <taxon>Bacteria</taxon>
        <taxon>Pseudomonadati</taxon>
        <taxon>Pseudomonadota</taxon>
        <taxon>Alphaproteobacteria</taxon>
        <taxon>Rhodospirillales</taxon>
        <taxon>Rhodospirillaceae</taxon>
        <taxon>Rhodospira</taxon>
    </lineage>
</organism>
<evidence type="ECO:0000256" key="1">
    <source>
        <dbReference type="PIRNR" id="PIRNR033490"/>
    </source>
</evidence>
<dbReference type="EMBL" id="FNAP01000001">
    <property type="protein sequence ID" value="SDD70164.1"/>
    <property type="molecule type" value="Genomic_DNA"/>
</dbReference>